<comment type="cofactor">
    <cofactor evidence="10">
        <name>Mn(2+)</name>
        <dbReference type="ChEBI" id="CHEBI:29035"/>
    </cofactor>
    <text evidence="10">Binds 2 Mn(2+) ions per subunit in a binuclear metal center.</text>
</comment>
<evidence type="ECO:0000256" key="5">
    <source>
        <dbReference type="ARBA" id="ARBA00022723"/>
    </source>
</evidence>
<dbReference type="Pfam" id="PF00149">
    <property type="entry name" value="Metallophos"/>
    <property type="match status" value="1"/>
</dbReference>
<dbReference type="CDD" id="cd07398">
    <property type="entry name" value="MPP_YbbF-LpxH"/>
    <property type="match status" value="1"/>
</dbReference>
<feature type="binding site" evidence="10">
    <location>
        <position position="138"/>
    </location>
    <ligand>
        <name>substrate</name>
    </ligand>
</feature>
<accession>A0ABS1CDN2</accession>
<feature type="binding site" evidence="10">
    <location>
        <position position="95"/>
    </location>
    <ligand>
        <name>Mn(2+)</name>
        <dbReference type="ChEBI" id="CHEBI:29035"/>
        <label>2</label>
    </ligand>
</feature>
<keyword evidence="7 10" id="KW-0443">Lipid metabolism</keyword>
<dbReference type="EMBL" id="NRRV01000007">
    <property type="protein sequence ID" value="MBK1630006.1"/>
    <property type="molecule type" value="Genomic_DNA"/>
</dbReference>
<evidence type="ECO:0000256" key="8">
    <source>
        <dbReference type="ARBA" id="ARBA00023136"/>
    </source>
</evidence>
<evidence type="ECO:0000313" key="13">
    <source>
        <dbReference type="EMBL" id="MBK1630006.1"/>
    </source>
</evidence>
<dbReference type="PANTHER" id="PTHR34990:SF1">
    <property type="entry name" value="UDP-2,3-DIACYLGLUCOSAMINE HYDROLASE"/>
    <property type="match status" value="1"/>
</dbReference>
<feature type="domain" description="Calcineurin-like phosphoesterase" evidence="12">
    <location>
        <begin position="22"/>
        <end position="215"/>
    </location>
</feature>
<keyword evidence="2 10" id="KW-0444">Lipid biosynthesis</keyword>
<feature type="binding site" evidence="10">
    <location>
        <position position="59"/>
    </location>
    <ligand>
        <name>Mn(2+)</name>
        <dbReference type="ChEBI" id="CHEBI:29035"/>
        <label>1</label>
    </ligand>
</feature>
<keyword evidence="4 10" id="KW-0441">Lipid A biosynthesis</keyword>
<comment type="pathway">
    <text evidence="10">Glycolipid biosynthesis; lipid IV(A) biosynthesis; lipid IV(A) from (3R)-3-hydroxytetradecanoyl-[acyl-carrier-protein] and UDP-N-acetyl-alpha-D-glucosamine: step 4/6.</text>
</comment>
<dbReference type="InterPro" id="IPR004843">
    <property type="entry name" value="Calcineurin-like_PHP"/>
</dbReference>
<keyword evidence="6 10" id="KW-0378">Hydrolase</keyword>
<protein>
    <recommendedName>
        <fullName evidence="10">UDP-2,3-diacylglucosamine hydrolase</fullName>
        <ecNumber evidence="10">3.6.1.54</ecNumber>
    </recommendedName>
    <alternativeName>
        <fullName evidence="10">UDP-2,3-diacylglucosamine diphosphatase</fullName>
    </alternativeName>
</protein>
<feature type="binding site" evidence="10">
    <location>
        <position position="211"/>
    </location>
    <ligand>
        <name>Mn(2+)</name>
        <dbReference type="ChEBI" id="CHEBI:29035"/>
        <label>2</label>
    </ligand>
</feature>
<dbReference type="Proteomes" id="UP000748752">
    <property type="component" value="Unassembled WGS sequence"/>
</dbReference>
<evidence type="ECO:0000256" key="11">
    <source>
        <dbReference type="SAM" id="MobiDB-lite"/>
    </source>
</evidence>
<feature type="binding site" evidence="10">
    <location>
        <position position="183"/>
    </location>
    <ligand>
        <name>substrate</name>
    </ligand>
</feature>
<comment type="catalytic activity">
    <reaction evidence="10">
        <text>UDP-2-N,3-O-bis[(3R)-3-hydroxytetradecanoyl]-alpha-D-glucosamine + H2O = 2-N,3-O-bis[(3R)-3-hydroxytetradecanoyl]-alpha-D-glucosaminyl 1-phosphate + UMP + 2 H(+)</text>
        <dbReference type="Rhea" id="RHEA:25213"/>
        <dbReference type="ChEBI" id="CHEBI:15377"/>
        <dbReference type="ChEBI" id="CHEBI:15378"/>
        <dbReference type="ChEBI" id="CHEBI:57865"/>
        <dbReference type="ChEBI" id="CHEBI:57957"/>
        <dbReference type="ChEBI" id="CHEBI:78847"/>
        <dbReference type="EC" id="3.6.1.54"/>
    </reaction>
</comment>
<evidence type="ECO:0000256" key="1">
    <source>
        <dbReference type="ARBA" id="ARBA00022475"/>
    </source>
</evidence>
<dbReference type="NCBIfam" id="TIGR01854">
    <property type="entry name" value="lipid_A_lpxH"/>
    <property type="match status" value="1"/>
</dbReference>
<dbReference type="NCBIfam" id="NF003743">
    <property type="entry name" value="PRK05340.1"/>
    <property type="match status" value="1"/>
</dbReference>
<evidence type="ECO:0000256" key="10">
    <source>
        <dbReference type="HAMAP-Rule" id="MF_00575"/>
    </source>
</evidence>
<dbReference type="RefSeq" id="WP_200234419.1">
    <property type="nucleotide sequence ID" value="NZ_NRRV01000007.1"/>
</dbReference>
<evidence type="ECO:0000259" key="12">
    <source>
        <dbReference type="Pfam" id="PF00149"/>
    </source>
</evidence>
<feature type="binding site" evidence="10">
    <location>
        <position position="176"/>
    </location>
    <ligand>
        <name>substrate</name>
    </ligand>
</feature>
<dbReference type="EC" id="3.6.1.54" evidence="10"/>
<evidence type="ECO:0000256" key="2">
    <source>
        <dbReference type="ARBA" id="ARBA00022516"/>
    </source>
</evidence>
<feature type="binding site" evidence="10">
    <location>
        <position position="59"/>
    </location>
    <ligand>
        <name>Mn(2+)</name>
        <dbReference type="ChEBI" id="CHEBI:29035"/>
        <label>2</label>
    </ligand>
</feature>
<comment type="subcellular location">
    <subcellularLocation>
        <location evidence="10">Cell inner membrane</location>
        <topology evidence="10">Peripheral membrane protein</topology>
        <orientation evidence="10">Cytoplasmic side</orientation>
    </subcellularLocation>
</comment>
<feature type="binding site" evidence="10">
    <location>
        <position position="28"/>
    </location>
    <ligand>
        <name>Mn(2+)</name>
        <dbReference type="ChEBI" id="CHEBI:29035"/>
        <label>1</label>
    </ligand>
</feature>
<evidence type="ECO:0000256" key="3">
    <source>
        <dbReference type="ARBA" id="ARBA00022519"/>
    </source>
</evidence>
<name>A0ABS1CDN2_9GAMM</name>
<comment type="similarity">
    <text evidence="10">Belongs to the LpxH family.</text>
</comment>
<gene>
    <name evidence="10" type="primary">lpxH</name>
    <name evidence="13" type="ORF">CKO31_04480</name>
</gene>
<dbReference type="PANTHER" id="PTHR34990">
    <property type="entry name" value="UDP-2,3-DIACYLGLUCOSAMINE HYDROLASE-RELATED"/>
    <property type="match status" value="1"/>
</dbReference>
<feature type="binding site" evidence="10">
    <location>
        <position position="213"/>
    </location>
    <ligand>
        <name>Mn(2+)</name>
        <dbReference type="ChEBI" id="CHEBI:29035"/>
        <label>1</label>
    </ligand>
</feature>
<evidence type="ECO:0000313" key="14">
    <source>
        <dbReference type="Proteomes" id="UP000748752"/>
    </source>
</evidence>
<feature type="binding site" evidence="10">
    <location>
        <begin position="95"/>
        <end position="96"/>
    </location>
    <ligand>
        <name>substrate</name>
    </ligand>
</feature>
<evidence type="ECO:0000256" key="9">
    <source>
        <dbReference type="ARBA" id="ARBA00023211"/>
    </source>
</evidence>
<proteinExistence type="inferred from homology"/>
<comment type="function">
    <text evidence="10">Hydrolyzes the pyrophosphate bond of UDP-2,3-diacylglucosamine to yield 2,3-diacylglucosamine 1-phosphate (lipid X) and UMP by catalyzing the attack of water at the alpha-P atom. Involved in the biosynthesis of lipid A, a phosphorylated glycolipid that anchors the lipopolysaccharide to the outer membrane of the cell.</text>
</comment>
<comment type="caution">
    <text evidence="10">Lacks conserved residue(s) required for the propagation of feature annotation.</text>
</comment>
<keyword evidence="5 10" id="KW-0479">Metal-binding</keyword>
<evidence type="ECO:0000256" key="7">
    <source>
        <dbReference type="ARBA" id="ARBA00023098"/>
    </source>
</evidence>
<organism evidence="13 14">
    <name type="scientific">Thiohalocapsa halophila</name>
    <dbReference type="NCBI Taxonomy" id="69359"/>
    <lineage>
        <taxon>Bacteria</taxon>
        <taxon>Pseudomonadati</taxon>
        <taxon>Pseudomonadota</taxon>
        <taxon>Gammaproteobacteria</taxon>
        <taxon>Chromatiales</taxon>
        <taxon>Chromatiaceae</taxon>
        <taxon>Thiohalocapsa</taxon>
    </lineage>
</organism>
<feature type="binding site" evidence="10">
    <location>
        <position position="26"/>
    </location>
    <ligand>
        <name>Mn(2+)</name>
        <dbReference type="ChEBI" id="CHEBI:29035"/>
        <label>1</label>
    </ligand>
</feature>
<dbReference type="HAMAP" id="MF_00575">
    <property type="entry name" value="LpxH"/>
    <property type="match status" value="1"/>
</dbReference>
<dbReference type="Gene3D" id="3.60.21.10">
    <property type="match status" value="1"/>
</dbReference>
<keyword evidence="8 10" id="KW-0472">Membrane</keyword>
<comment type="caution">
    <text evidence="13">The sequence shown here is derived from an EMBL/GenBank/DDBJ whole genome shotgun (WGS) entry which is preliminary data.</text>
</comment>
<keyword evidence="3 10" id="KW-0997">Cell inner membrane</keyword>
<feature type="binding site" evidence="10">
    <location>
        <position position="211"/>
    </location>
    <ligand>
        <name>substrate</name>
    </ligand>
</feature>
<evidence type="ECO:0000256" key="6">
    <source>
        <dbReference type="ARBA" id="ARBA00022801"/>
    </source>
</evidence>
<keyword evidence="9 10" id="KW-0464">Manganese</keyword>
<dbReference type="InterPro" id="IPR010138">
    <property type="entry name" value="UDP-diacylglucosamine_Hdrlase"/>
</dbReference>
<feature type="compositionally biased region" description="Pro residues" evidence="11">
    <location>
        <begin position="268"/>
        <end position="280"/>
    </location>
</feature>
<evidence type="ECO:0000256" key="4">
    <source>
        <dbReference type="ARBA" id="ARBA00022556"/>
    </source>
</evidence>
<dbReference type="InterPro" id="IPR029052">
    <property type="entry name" value="Metallo-depent_PP-like"/>
</dbReference>
<reference evidence="13 14" key="1">
    <citation type="journal article" date="2020" name="Microorganisms">
        <title>Osmotic Adaptation and Compatible Solute Biosynthesis of Phototrophic Bacteria as Revealed from Genome Analyses.</title>
        <authorList>
            <person name="Imhoff J.F."/>
            <person name="Rahn T."/>
            <person name="Kunzel S."/>
            <person name="Keller A."/>
            <person name="Neulinger S.C."/>
        </authorList>
    </citation>
    <scope>NUCLEOTIDE SEQUENCE [LARGE SCALE GENOMIC DNA]</scope>
    <source>
        <strain evidence="13 14">DSM 6210</strain>
    </source>
</reference>
<keyword evidence="1 10" id="KW-1003">Cell membrane</keyword>
<dbReference type="InterPro" id="IPR043461">
    <property type="entry name" value="LpxH-like"/>
</dbReference>
<keyword evidence="14" id="KW-1185">Reference proteome</keyword>
<sequence length="286" mass="31588">MPSEPLRPSGAAHSVSHPDERLFIADLHLSPERERLTALFLEWLQARAAGSAALYILGDLFDAWVGDDDDTYHQVESALAAVAAAGTRCLFMHGNRDFLVGRRFARRTGCQRLRDPTRIDLGGEPVLLMHGDLLCTDDVAYQRFRRRVRNPLVQWLFRRQPLAKRRRIAAEYRQRSAAAMAEKTDAIMDVNADAVQRLMQAHGVSRLIHGHTHRPADHELRLDGAVAYRHVLADWSADGGEVLVAANASLRREAVCPLRPSAGSGAPSPMPAPDRAPTPPGARAAR</sequence>
<dbReference type="SUPFAM" id="SSF56300">
    <property type="entry name" value="Metallo-dependent phosphatases"/>
    <property type="match status" value="1"/>
</dbReference>
<feature type="region of interest" description="Disordered" evidence="11">
    <location>
        <begin position="259"/>
        <end position="286"/>
    </location>
</feature>
<feature type="binding site" evidence="10">
    <location>
        <position position="130"/>
    </location>
    <ligand>
        <name>Mn(2+)</name>
        <dbReference type="ChEBI" id="CHEBI:29035"/>
        <label>2</label>
    </ligand>
</feature>